<dbReference type="EMBL" id="JARFYN010000018">
    <property type="protein sequence ID" value="MDL2407102.1"/>
    <property type="molecule type" value="Genomic_DNA"/>
</dbReference>
<feature type="transmembrane region" description="Helical" evidence="2">
    <location>
        <begin position="12"/>
        <end position="32"/>
    </location>
</feature>
<keyword evidence="4" id="KW-1185">Reference proteome</keyword>
<dbReference type="Pfam" id="PF19495">
    <property type="entry name" value="DUF6030"/>
    <property type="match status" value="1"/>
</dbReference>
<reference evidence="3" key="1">
    <citation type="submission" date="2023-06" db="EMBL/GenBank/DDBJ databases">
        <title>Phylogenetic Diversity of Rhizobium strains.</title>
        <authorList>
            <person name="Moura F.T."/>
            <person name="Helene L.C.F."/>
            <person name="Hungria M."/>
        </authorList>
    </citation>
    <scope>NUCLEOTIDE SEQUENCE</scope>
    <source>
        <strain evidence="3">CCGE524</strain>
    </source>
</reference>
<dbReference type="RefSeq" id="WP_285880313.1">
    <property type="nucleotide sequence ID" value="NZ_JARFYN010000018.1"/>
</dbReference>
<name>A0ABT7KFX7_9HYPH</name>
<organism evidence="3 4">
    <name type="scientific">Rhizobium calliandrae</name>
    <dbReference type="NCBI Taxonomy" id="1312182"/>
    <lineage>
        <taxon>Bacteria</taxon>
        <taxon>Pseudomonadati</taxon>
        <taxon>Pseudomonadota</taxon>
        <taxon>Alphaproteobacteria</taxon>
        <taxon>Hyphomicrobiales</taxon>
        <taxon>Rhizobiaceae</taxon>
        <taxon>Rhizobium/Agrobacterium group</taxon>
        <taxon>Rhizobium</taxon>
    </lineage>
</organism>
<dbReference type="InterPro" id="IPR046071">
    <property type="entry name" value="DUF6030"/>
</dbReference>
<feature type="compositionally biased region" description="Low complexity" evidence="1">
    <location>
        <begin position="84"/>
        <end position="105"/>
    </location>
</feature>
<dbReference type="Proteomes" id="UP001172630">
    <property type="component" value="Unassembled WGS sequence"/>
</dbReference>
<evidence type="ECO:0000256" key="2">
    <source>
        <dbReference type="SAM" id="Phobius"/>
    </source>
</evidence>
<evidence type="ECO:0000313" key="3">
    <source>
        <dbReference type="EMBL" id="MDL2407102.1"/>
    </source>
</evidence>
<keyword evidence="2" id="KW-0472">Membrane</keyword>
<gene>
    <name evidence="3" type="ORF">PY650_15795</name>
</gene>
<evidence type="ECO:0000256" key="1">
    <source>
        <dbReference type="SAM" id="MobiDB-lite"/>
    </source>
</evidence>
<evidence type="ECO:0000313" key="4">
    <source>
        <dbReference type="Proteomes" id="UP001172630"/>
    </source>
</evidence>
<feature type="region of interest" description="Disordered" evidence="1">
    <location>
        <begin position="64"/>
        <end position="105"/>
    </location>
</feature>
<proteinExistence type="predicted"/>
<keyword evidence="2" id="KW-0812">Transmembrane</keyword>
<comment type="caution">
    <text evidence="3">The sequence shown here is derived from an EMBL/GenBank/DDBJ whole genome shotgun (WGS) entry which is preliminary data.</text>
</comment>
<accession>A0ABT7KFX7</accession>
<keyword evidence="2" id="KW-1133">Transmembrane helix</keyword>
<sequence>MSVAPPRKKSRAVFWIAAIVIGSIILATALLANGMRNLRALDARYHLELFKVSARQLPTPAVMTTAPQTTAGHTVNPKPVETGASKTAPANPPTTTAPARTPATPAKAGAAAKVTRAQRSHLFDAPVDALRGAFIRSWRTTGPILCADLIKSGLPVGEWRQSALGAGTYECSYEIQKGGNGEANAASIFISVRGTPVGELDSVRIKVIMPDNADGRAIGEMFVDSVVALLTETRWLDFQTALDEIGKLQDVTQRAFGTKLAFFREFQNDRSFDLQLGLERKTPEEIRTGIVFGKARWTLPSPPPAK</sequence>
<protein>
    <submittedName>
        <fullName evidence="3">DUF6030 family protein</fullName>
    </submittedName>
</protein>